<accession>A0A1T4V851</accession>
<gene>
    <name evidence="1" type="ORF">SAMN02745111_00360</name>
</gene>
<dbReference type="EMBL" id="FUXZ01000003">
    <property type="protein sequence ID" value="SKA61052.1"/>
    <property type="molecule type" value="Genomic_DNA"/>
</dbReference>
<name>A0A1T4V851_9FIRM</name>
<protein>
    <submittedName>
        <fullName evidence="1">NAD(P)-dependent dehydrogenase, short-chain alcohol dehydrogenase family</fullName>
    </submittedName>
</protein>
<dbReference type="PANTHER" id="PTHR43544">
    <property type="entry name" value="SHORT-CHAIN DEHYDROGENASE/REDUCTASE"/>
    <property type="match status" value="1"/>
</dbReference>
<dbReference type="PRINTS" id="PR00081">
    <property type="entry name" value="GDHRDH"/>
</dbReference>
<evidence type="ECO:0000313" key="1">
    <source>
        <dbReference type="EMBL" id="SKA61052.1"/>
    </source>
</evidence>
<dbReference type="InterPro" id="IPR036291">
    <property type="entry name" value="NAD(P)-bd_dom_sf"/>
</dbReference>
<dbReference type="GO" id="GO:0016491">
    <property type="term" value="F:oxidoreductase activity"/>
    <property type="evidence" value="ECO:0007669"/>
    <property type="project" value="TreeGrafter"/>
</dbReference>
<dbReference type="InterPro" id="IPR002347">
    <property type="entry name" value="SDR_fam"/>
</dbReference>
<dbReference type="Gene3D" id="3.40.50.720">
    <property type="entry name" value="NAD(P)-binding Rossmann-like Domain"/>
    <property type="match status" value="1"/>
</dbReference>
<evidence type="ECO:0000313" key="2">
    <source>
        <dbReference type="Proteomes" id="UP000190814"/>
    </source>
</evidence>
<dbReference type="GO" id="GO:0005737">
    <property type="term" value="C:cytoplasm"/>
    <property type="evidence" value="ECO:0007669"/>
    <property type="project" value="TreeGrafter"/>
</dbReference>
<keyword evidence="2" id="KW-1185">Reference proteome</keyword>
<proteinExistence type="predicted"/>
<dbReference type="SUPFAM" id="SSF51735">
    <property type="entry name" value="NAD(P)-binding Rossmann-fold domains"/>
    <property type="match status" value="1"/>
</dbReference>
<dbReference type="AlphaFoldDB" id="A0A1T4V851"/>
<dbReference type="PANTHER" id="PTHR43544:SF12">
    <property type="entry name" value="NAD(P)-BINDING ROSSMANN-FOLD SUPERFAMILY PROTEIN"/>
    <property type="match status" value="1"/>
</dbReference>
<dbReference type="STRING" id="39495.SAMN02745111_00360"/>
<reference evidence="1 2" key="1">
    <citation type="submission" date="2017-02" db="EMBL/GenBank/DDBJ databases">
        <authorList>
            <person name="Peterson S.W."/>
        </authorList>
    </citation>
    <scope>NUCLEOTIDE SEQUENCE [LARGE SCALE GENOMIC DNA]</scope>
    <source>
        <strain evidence="1 2">ATCC 35992</strain>
    </source>
</reference>
<dbReference type="RefSeq" id="WP_078765254.1">
    <property type="nucleotide sequence ID" value="NZ_FUXZ01000003.1"/>
</dbReference>
<sequence length="239" mass="26734">MNQNVMITGAGKKVGLGFNLVLRYLEAGNKVVATVRKESPELEELKKEYGDNLIILMMDIGNTESVENAARELSEKVDHLDLLINNAVTVSPDCDKGFFDANLDYIAKTVDVAAVGPMRVIKAFYGLLKKSEMTSLIMNISSEAGSISKCYRTNMIDYGMAKAALNMATMNLVNTFKDDKKINIFCVHPGWIRTDGREDNPAPLSSYEAAQILLELFEKRRNDFDGHRFITNEDVDYPF</sequence>
<dbReference type="Proteomes" id="UP000190814">
    <property type="component" value="Unassembled WGS sequence"/>
</dbReference>
<dbReference type="OrthoDB" id="9803333at2"/>
<organism evidence="1 2">
    <name type="scientific">Eubacterium uniforme</name>
    <dbReference type="NCBI Taxonomy" id="39495"/>
    <lineage>
        <taxon>Bacteria</taxon>
        <taxon>Bacillati</taxon>
        <taxon>Bacillota</taxon>
        <taxon>Clostridia</taxon>
        <taxon>Eubacteriales</taxon>
        <taxon>Eubacteriaceae</taxon>
        <taxon>Eubacterium</taxon>
    </lineage>
</organism>
<dbReference type="InterPro" id="IPR051468">
    <property type="entry name" value="Fungal_SecMetab_SDRs"/>
</dbReference>
<dbReference type="Pfam" id="PF00106">
    <property type="entry name" value="adh_short"/>
    <property type="match status" value="1"/>
</dbReference>